<reference evidence="9" key="2">
    <citation type="journal article" date="2023" name="Commun. Biol.">
        <title>Intrasexual cuticular hydrocarbon dimorphism in a wasp sheds light on hydrocarbon biosynthesis genes in Hymenoptera.</title>
        <authorList>
            <person name="Moris V.C."/>
            <person name="Podsiadlowski L."/>
            <person name="Martin S."/>
            <person name="Oeyen J.P."/>
            <person name="Donath A."/>
            <person name="Petersen M."/>
            <person name="Wilbrandt J."/>
            <person name="Misof B."/>
            <person name="Liedtke D."/>
            <person name="Thamm M."/>
            <person name="Scheiner R."/>
            <person name="Schmitt T."/>
            <person name="Niehuis O."/>
        </authorList>
    </citation>
    <scope>NUCLEOTIDE SEQUENCE</scope>
    <source>
        <strain evidence="9">GBR_01_08_01A</strain>
    </source>
</reference>
<protein>
    <recommendedName>
        <fullName evidence="8">Neurotransmitter-gated ion-channel ligand-binding domain-containing protein</fullName>
    </recommendedName>
</protein>
<feature type="transmembrane region" description="Helical" evidence="6">
    <location>
        <begin position="256"/>
        <end position="278"/>
    </location>
</feature>
<keyword evidence="3 6" id="KW-1133">Transmembrane helix</keyword>
<evidence type="ECO:0000256" key="6">
    <source>
        <dbReference type="SAM" id="Phobius"/>
    </source>
</evidence>
<dbReference type="GO" id="GO:0004888">
    <property type="term" value="F:transmembrane signaling receptor activity"/>
    <property type="evidence" value="ECO:0007669"/>
    <property type="project" value="InterPro"/>
</dbReference>
<feature type="chain" id="PRO_5042198613" description="Neurotransmitter-gated ion-channel ligand-binding domain-containing protein" evidence="7">
    <location>
        <begin position="22"/>
        <end position="435"/>
    </location>
</feature>
<dbReference type="SUPFAM" id="SSF90112">
    <property type="entry name" value="Neurotransmitter-gated ion-channel transmembrane pore"/>
    <property type="match status" value="1"/>
</dbReference>
<feature type="domain" description="Neurotransmitter-gated ion-channel ligand-binding" evidence="8">
    <location>
        <begin position="48"/>
        <end position="254"/>
    </location>
</feature>
<evidence type="ECO:0000259" key="8">
    <source>
        <dbReference type="Pfam" id="PF02931"/>
    </source>
</evidence>
<keyword evidence="4 6" id="KW-0472">Membrane</keyword>
<dbReference type="Proteomes" id="UP001258017">
    <property type="component" value="Unassembled WGS sequence"/>
</dbReference>
<dbReference type="Pfam" id="PF02931">
    <property type="entry name" value="Neur_chan_LBD"/>
    <property type="match status" value="1"/>
</dbReference>
<keyword evidence="7" id="KW-0732">Signal</keyword>
<dbReference type="InterPro" id="IPR006201">
    <property type="entry name" value="Neur_channel"/>
</dbReference>
<comment type="caution">
    <text evidence="9">The sequence shown here is derived from an EMBL/GenBank/DDBJ whole genome shotgun (WGS) entry which is preliminary data.</text>
</comment>
<dbReference type="FunFam" id="2.70.170.10:FF:000028">
    <property type="entry name" value="AcetylCholine Receptor"/>
    <property type="match status" value="1"/>
</dbReference>
<dbReference type="InterPro" id="IPR036734">
    <property type="entry name" value="Neur_chan_lig-bd_sf"/>
</dbReference>
<evidence type="ECO:0000313" key="10">
    <source>
        <dbReference type="Proteomes" id="UP001258017"/>
    </source>
</evidence>
<dbReference type="GO" id="GO:0005230">
    <property type="term" value="F:extracellular ligand-gated monoatomic ion channel activity"/>
    <property type="evidence" value="ECO:0007669"/>
    <property type="project" value="InterPro"/>
</dbReference>
<proteinExistence type="predicted"/>
<keyword evidence="10" id="KW-1185">Reference proteome</keyword>
<feature type="transmembrane region" description="Helical" evidence="6">
    <location>
        <begin position="408"/>
        <end position="432"/>
    </location>
</feature>
<dbReference type="InterPro" id="IPR036719">
    <property type="entry name" value="Neuro-gated_channel_TM_sf"/>
</dbReference>
<dbReference type="PANTHER" id="PTHR18945">
    <property type="entry name" value="NEUROTRANSMITTER GATED ION CHANNEL"/>
    <property type="match status" value="1"/>
</dbReference>
<reference evidence="9" key="1">
    <citation type="submission" date="2021-08" db="EMBL/GenBank/DDBJ databases">
        <authorList>
            <person name="Misof B."/>
            <person name="Oliver O."/>
            <person name="Podsiadlowski L."/>
            <person name="Donath A."/>
            <person name="Peters R."/>
            <person name="Mayer C."/>
            <person name="Rust J."/>
            <person name="Gunkel S."/>
            <person name="Lesny P."/>
            <person name="Martin S."/>
            <person name="Oeyen J.P."/>
            <person name="Petersen M."/>
            <person name="Panagiotis P."/>
            <person name="Wilbrandt J."/>
            <person name="Tanja T."/>
        </authorList>
    </citation>
    <scope>NUCLEOTIDE SEQUENCE</scope>
    <source>
        <strain evidence="9">GBR_01_08_01A</strain>
        <tissue evidence="9">Thorax + abdomen</tissue>
    </source>
</reference>
<feature type="signal peptide" evidence="7">
    <location>
        <begin position="1"/>
        <end position="21"/>
    </location>
</feature>
<evidence type="ECO:0000256" key="4">
    <source>
        <dbReference type="ARBA" id="ARBA00023136"/>
    </source>
</evidence>
<evidence type="ECO:0000256" key="5">
    <source>
        <dbReference type="SAM" id="MobiDB-lite"/>
    </source>
</evidence>
<evidence type="ECO:0000256" key="3">
    <source>
        <dbReference type="ARBA" id="ARBA00022989"/>
    </source>
</evidence>
<feature type="region of interest" description="Disordered" evidence="5">
    <location>
        <begin position="380"/>
        <end position="400"/>
    </location>
</feature>
<dbReference type="SUPFAM" id="SSF63712">
    <property type="entry name" value="Nicotinic receptor ligand binding domain-like"/>
    <property type="match status" value="1"/>
</dbReference>
<name>A0AAD9VK91_9HYME</name>
<organism evidence="9 10">
    <name type="scientific">Odynerus spinipes</name>
    <dbReference type="NCBI Taxonomy" id="1348599"/>
    <lineage>
        <taxon>Eukaryota</taxon>
        <taxon>Metazoa</taxon>
        <taxon>Ecdysozoa</taxon>
        <taxon>Arthropoda</taxon>
        <taxon>Hexapoda</taxon>
        <taxon>Insecta</taxon>
        <taxon>Pterygota</taxon>
        <taxon>Neoptera</taxon>
        <taxon>Endopterygota</taxon>
        <taxon>Hymenoptera</taxon>
        <taxon>Apocrita</taxon>
        <taxon>Aculeata</taxon>
        <taxon>Vespoidea</taxon>
        <taxon>Vespidae</taxon>
        <taxon>Eumeninae</taxon>
        <taxon>Odynerus</taxon>
    </lineage>
</organism>
<comment type="subcellular location">
    <subcellularLocation>
        <location evidence="1">Membrane</location>
    </subcellularLocation>
</comment>
<evidence type="ECO:0000256" key="1">
    <source>
        <dbReference type="ARBA" id="ARBA00004370"/>
    </source>
</evidence>
<evidence type="ECO:0000313" key="9">
    <source>
        <dbReference type="EMBL" id="KAK2576812.1"/>
    </source>
</evidence>
<dbReference type="AlphaFoldDB" id="A0AAD9VK91"/>
<gene>
    <name evidence="9" type="ORF">KPH14_005447</name>
</gene>
<dbReference type="CDD" id="cd18989">
    <property type="entry name" value="LGIC_ECD_cation"/>
    <property type="match status" value="1"/>
</dbReference>
<evidence type="ECO:0000256" key="7">
    <source>
        <dbReference type="SAM" id="SignalP"/>
    </source>
</evidence>
<evidence type="ECO:0000256" key="2">
    <source>
        <dbReference type="ARBA" id="ARBA00022692"/>
    </source>
</evidence>
<accession>A0AAD9VK91</accession>
<dbReference type="GO" id="GO:0016020">
    <property type="term" value="C:membrane"/>
    <property type="evidence" value="ECO:0007669"/>
    <property type="project" value="UniProtKB-SubCell"/>
</dbReference>
<dbReference type="InterPro" id="IPR006202">
    <property type="entry name" value="Neur_chan_lig-bd"/>
</dbReference>
<keyword evidence="2 6" id="KW-0812">Transmembrane</keyword>
<dbReference type="PRINTS" id="PR00252">
    <property type="entry name" value="NRIONCHANNEL"/>
</dbReference>
<dbReference type="Gene3D" id="2.70.170.10">
    <property type="entry name" value="Neurotransmitter-gated ion-channel ligand-binding domain"/>
    <property type="match status" value="1"/>
</dbReference>
<sequence>MGIPWYFGFFVIFYLAEWTNADTFTQFDSSSVFTRGCKQIENTSTLMKLKRHLFCDYDMSVRPTTNHQTATNVTVKLMPKLLEFDDWTSTMTLHSWMNLNWKDEHLTWNPSDFDGIDRLHIRSDEIWVPDLSVYNSGDMSLEQNGVPSTNCLLFSTGTITCIPAVKYVTRCTTDFTYWPYDKHECRIRFGAWAHTGEEINFQLIKKGYHMDGYANNTEWNFKILSAVRIVKKFDCCPNETFPILIYAFAVERQPGLMHTAFVTPAIAMALLTLTVLWLDSRSTERMAMASMNFICHLLCIFDLHWQLPPNGVNPPNILLFYRDSLALAAFALILTALLRKLQNMSIDAPSWVSNTTTFVLNNRAGRFLILSDDESKASTTGILSNETDENSDLPKANDGRKESSWRHFAAIVEWMSFLGVVLTYVIILTTLVPPD</sequence>
<dbReference type="EMBL" id="JAIFRP010004405">
    <property type="protein sequence ID" value="KAK2576812.1"/>
    <property type="molecule type" value="Genomic_DNA"/>
</dbReference>